<evidence type="ECO:0000256" key="1">
    <source>
        <dbReference type="ARBA" id="ARBA00004245"/>
    </source>
</evidence>
<keyword evidence="2" id="KW-0963">Cytoplasm</keyword>
<evidence type="ECO:0008006" key="7">
    <source>
        <dbReference type="Google" id="ProtNLM"/>
    </source>
</evidence>
<dbReference type="InterPro" id="IPR036497">
    <property type="entry name" value="GLTP_sf"/>
</dbReference>
<name>A0ABQ7T7G7_PHRPL</name>
<proteinExistence type="predicted"/>
<dbReference type="Gene3D" id="1.10.3520.10">
    <property type="entry name" value="Glycolipid transfer protein"/>
    <property type="match status" value="1"/>
</dbReference>
<evidence type="ECO:0000313" key="5">
    <source>
        <dbReference type="EMBL" id="KAH0625665.1"/>
    </source>
</evidence>
<sequence length="206" mass="24463">MALPTAFPASFWSNRSRALEQQIVRQREQEARSRQQWELHSRYFRQSGQKEEDALRLEQRRRRLRELLSEEREMLAEELRALRLGRDEAGAARRKNEALKSAREERRRQIAEERLYERWKNNSAKLREVKHEALIPPLPLPPSSFLGSVYALPYKSDLLKALEKGKEVKEEETLEKIHQFLTKATPILDAIYEMYNKMNAELNYKA</sequence>
<accession>A0ABQ7T7G7</accession>
<dbReference type="InterPro" id="IPR043596">
    <property type="entry name" value="CFAP53/TCHP"/>
</dbReference>
<dbReference type="Proteomes" id="UP000826234">
    <property type="component" value="Unassembled WGS sequence"/>
</dbReference>
<dbReference type="PANTHER" id="PTHR31183:SF2">
    <property type="entry name" value="TRICHOPLEIN KERATIN FILAMENT-BINDING PROTEIN"/>
    <property type="match status" value="1"/>
</dbReference>
<feature type="coiled-coil region" evidence="4">
    <location>
        <begin position="16"/>
        <end position="112"/>
    </location>
</feature>
<dbReference type="SUPFAM" id="SSF110004">
    <property type="entry name" value="Glycolipid transfer protein, GLTP"/>
    <property type="match status" value="1"/>
</dbReference>
<dbReference type="PANTHER" id="PTHR31183">
    <property type="entry name" value="TRICHOPLEIN KERATIN FILAMENT-BINDING PROTEIN FAMILY MEMBER"/>
    <property type="match status" value="1"/>
</dbReference>
<evidence type="ECO:0000313" key="6">
    <source>
        <dbReference type="Proteomes" id="UP000826234"/>
    </source>
</evidence>
<gene>
    <name evidence="5" type="ORF">JD844_015259</name>
</gene>
<evidence type="ECO:0000256" key="3">
    <source>
        <dbReference type="ARBA" id="ARBA00023212"/>
    </source>
</evidence>
<comment type="caution">
    <text evidence="5">The sequence shown here is derived from an EMBL/GenBank/DDBJ whole genome shotgun (WGS) entry which is preliminary data.</text>
</comment>
<evidence type="ECO:0000256" key="4">
    <source>
        <dbReference type="SAM" id="Coils"/>
    </source>
</evidence>
<keyword evidence="4" id="KW-0175">Coiled coil</keyword>
<keyword evidence="3" id="KW-0206">Cytoskeleton</keyword>
<protein>
    <recommendedName>
        <fullName evidence="7">Trichoplein keratin filament-binding protein</fullName>
    </recommendedName>
</protein>
<comment type="subcellular location">
    <subcellularLocation>
        <location evidence="1">Cytoplasm</location>
        <location evidence="1">Cytoskeleton</location>
    </subcellularLocation>
</comment>
<keyword evidence="6" id="KW-1185">Reference proteome</keyword>
<dbReference type="EMBL" id="JAIPUX010001211">
    <property type="protein sequence ID" value="KAH0625665.1"/>
    <property type="molecule type" value="Genomic_DNA"/>
</dbReference>
<evidence type="ECO:0000256" key="2">
    <source>
        <dbReference type="ARBA" id="ARBA00022490"/>
    </source>
</evidence>
<organism evidence="5 6">
    <name type="scientific">Phrynosoma platyrhinos</name>
    <name type="common">Desert horned lizard</name>
    <dbReference type="NCBI Taxonomy" id="52577"/>
    <lineage>
        <taxon>Eukaryota</taxon>
        <taxon>Metazoa</taxon>
        <taxon>Chordata</taxon>
        <taxon>Craniata</taxon>
        <taxon>Vertebrata</taxon>
        <taxon>Euteleostomi</taxon>
        <taxon>Lepidosauria</taxon>
        <taxon>Squamata</taxon>
        <taxon>Bifurcata</taxon>
        <taxon>Unidentata</taxon>
        <taxon>Episquamata</taxon>
        <taxon>Toxicofera</taxon>
        <taxon>Iguania</taxon>
        <taxon>Phrynosomatidae</taxon>
        <taxon>Phrynosomatinae</taxon>
        <taxon>Phrynosoma</taxon>
    </lineage>
</organism>
<reference evidence="5 6" key="1">
    <citation type="journal article" date="2022" name="Gigascience">
        <title>A chromosome-level genome assembly and annotation of the desert horned lizard, Phrynosoma platyrhinos, provides insight into chromosomal rearrangements among reptiles.</title>
        <authorList>
            <person name="Koochekian N."/>
            <person name="Ascanio A."/>
            <person name="Farleigh K."/>
            <person name="Card D.C."/>
            <person name="Schield D.R."/>
            <person name="Castoe T.A."/>
            <person name="Jezkova T."/>
        </authorList>
    </citation>
    <scope>NUCLEOTIDE SEQUENCE [LARGE SCALE GENOMIC DNA]</scope>
    <source>
        <strain evidence="5">NK-2021</strain>
    </source>
</reference>